<evidence type="ECO:0000256" key="1">
    <source>
        <dbReference type="SAM" id="MobiDB-lite"/>
    </source>
</evidence>
<organism evidence="2">
    <name type="scientific">Lygus hesperus</name>
    <name type="common">Western plant bug</name>
    <dbReference type="NCBI Taxonomy" id="30085"/>
    <lineage>
        <taxon>Eukaryota</taxon>
        <taxon>Metazoa</taxon>
        <taxon>Ecdysozoa</taxon>
        <taxon>Arthropoda</taxon>
        <taxon>Hexapoda</taxon>
        <taxon>Insecta</taxon>
        <taxon>Pterygota</taxon>
        <taxon>Neoptera</taxon>
        <taxon>Paraneoptera</taxon>
        <taxon>Hemiptera</taxon>
        <taxon>Heteroptera</taxon>
        <taxon>Panheteroptera</taxon>
        <taxon>Cimicomorpha</taxon>
        <taxon>Miridae</taxon>
        <taxon>Mirini</taxon>
        <taxon>Lygus</taxon>
    </lineage>
</organism>
<feature type="compositionally biased region" description="Basic residues" evidence="1">
    <location>
        <begin position="143"/>
        <end position="155"/>
    </location>
</feature>
<dbReference type="AlphaFoldDB" id="A0A0K8SWX3"/>
<sequence>MTPHERMFTHQRRSSNGETLPSWLVPHGKALMRRHIRQSKYDPLVDEVELIEVNPSYARVKLQDGRETTVSLKHLAPSGDTQVLEEGLEASEEEPPSSENQPSEPLTSPEDHQEQENSQHPATPRNHHQEPLQSPDIQPAPRRSSRIRRRRRDFI</sequence>
<feature type="region of interest" description="Disordered" evidence="1">
    <location>
        <begin position="1"/>
        <end position="22"/>
    </location>
</feature>
<feature type="region of interest" description="Disordered" evidence="1">
    <location>
        <begin position="71"/>
        <end position="155"/>
    </location>
</feature>
<feature type="compositionally biased region" description="Acidic residues" evidence="1">
    <location>
        <begin position="86"/>
        <end position="96"/>
    </location>
</feature>
<dbReference type="EMBL" id="GBRD01008019">
    <property type="protein sequence ID" value="JAG57802.1"/>
    <property type="molecule type" value="Transcribed_RNA"/>
</dbReference>
<name>A0A0K8SWX3_LYGHE</name>
<reference evidence="2" key="1">
    <citation type="submission" date="2014-09" db="EMBL/GenBank/DDBJ databases">
        <authorList>
            <person name="Magalhaes I.L.F."/>
            <person name="Oliveira U."/>
            <person name="Santos F.R."/>
            <person name="Vidigal T.H.D.A."/>
            <person name="Brescovit A.D."/>
            <person name="Santos A.J."/>
        </authorList>
    </citation>
    <scope>NUCLEOTIDE SEQUENCE</scope>
</reference>
<protein>
    <submittedName>
        <fullName evidence="2">Uncharacterized protein</fullName>
    </submittedName>
</protein>
<proteinExistence type="predicted"/>
<accession>A0A0K8SWX3</accession>
<evidence type="ECO:0000313" key="2">
    <source>
        <dbReference type="EMBL" id="JAG57802.1"/>
    </source>
</evidence>